<comment type="caution">
    <text evidence="1">The sequence shown here is derived from an EMBL/GenBank/DDBJ whole genome shotgun (WGS) entry which is preliminary data.</text>
</comment>
<dbReference type="Proteomes" id="UP000248798">
    <property type="component" value="Unassembled WGS sequence"/>
</dbReference>
<proteinExistence type="predicted"/>
<organism evidence="1 2">
    <name type="scientific">Desulfobacter hydrogenophilus</name>
    <dbReference type="NCBI Taxonomy" id="2291"/>
    <lineage>
        <taxon>Bacteria</taxon>
        <taxon>Pseudomonadati</taxon>
        <taxon>Thermodesulfobacteriota</taxon>
        <taxon>Desulfobacteria</taxon>
        <taxon>Desulfobacterales</taxon>
        <taxon>Desulfobacteraceae</taxon>
        <taxon>Desulfobacter</taxon>
    </lineage>
</organism>
<evidence type="ECO:0000313" key="1">
    <source>
        <dbReference type="EMBL" id="RAM00103.1"/>
    </source>
</evidence>
<reference evidence="1 2" key="1">
    <citation type="submission" date="2018-06" db="EMBL/GenBank/DDBJ databases">
        <title>Complete Genome Sequence of Desulfobacter hydrogenophilus (DSM3380).</title>
        <authorList>
            <person name="Marietou A."/>
            <person name="Schreiber L."/>
            <person name="Marshall I."/>
            <person name="Jorgensen B."/>
        </authorList>
    </citation>
    <scope>NUCLEOTIDE SEQUENCE [LARGE SCALE GENOMIC DNA]</scope>
    <source>
        <strain evidence="1 2">DSM 3380</strain>
    </source>
</reference>
<sequence>MNKAALAAETFKVGDTLNCGIKRKTPNINNLYKEYTMNPSKVNRFNERYARHLKTLKLDDQVKH</sequence>
<dbReference type="EMBL" id="QLNI01000065">
    <property type="protein sequence ID" value="RAM00103.1"/>
    <property type="molecule type" value="Genomic_DNA"/>
</dbReference>
<gene>
    <name evidence="1" type="ORF">DO021_20915</name>
</gene>
<protein>
    <submittedName>
        <fullName evidence="1">Uncharacterized protein</fullName>
    </submittedName>
</protein>
<evidence type="ECO:0000313" key="2">
    <source>
        <dbReference type="Proteomes" id="UP000248798"/>
    </source>
</evidence>
<name>A0A328FAJ8_9BACT</name>
<dbReference type="AlphaFoldDB" id="A0A328FAJ8"/>
<accession>A0A328FAJ8</accession>